<keyword evidence="1" id="KW-0812">Transmembrane</keyword>
<dbReference type="AlphaFoldDB" id="A0A840DP70"/>
<comment type="caution">
    <text evidence="3">The sequence shown here is derived from an EMBL/GenBank/DDBJ whole genome shotgun (WGS) entry which is preliminary data.</text>
</comment>
<keyword evidence="3" id="KW-0813">Transport</keyword>
<dbReference type="RefSeq" id="WP_221210726.1">
    <property type="nucleotide sequence ID" value="NZ_BMNP01000004.1"/>
</dbReference>
<evidence type="ECO:0000313" key="3">
    <source>
        <dbReference type="EMBL" id="MBB4073473.1"/>
    </source>
</evidence>
<feature type="transmembrane region" description="Helical" evidence="1">
    <location>
        <begin position="106"/>
        <end position="127"/>
    </location>
</feature>
<reference evidence="3 4" key="1">
    <citation type="submission" date="2020-08" db="EMBL/GenBank/DDBJ databases">
        <title>Genomic Encyclopedia of Type Strains, Phase IV (KMG-IV): sequencing the most valuable type-strain genomes for metagenomic binning, comparative biology and taxonomic classification.</title>
        <authorList>
            <person name="Goeker M."/>
        </authorList>
    </citation>
    <scope>NUCLEOTIDE SEQUENCE [LARGE SCALE GENOMIC DNA]</scope>
    <source>
        <strain evidence="3 4">DSM 17075</strain>
    </source>
</reference>
<keyword evidence="1" id="KW-0472">Membrane</keyword>
<keyword evidence="3" id="KW-0407">Ion channel</keyword>
<keyword evidence="1" id="KW-1133">Transmembrane helix</keyword>
<dbReference type="Proteomes" id="UP000559598">
    <property type="component" value="Unassembled WGS sequence"/>
</dbReference>
<dbReference type="Gene3D" id="1.10.287.70">
    <property type="match status" value="1"/>
</dbReference>
<accession>A0A840DP70</accession>
<gene>
    <name evidence="3" type="ORF">GGR02_001235</name>
</gene>
<feature type="domain" description="Potassium channel" evidence="2">
    <location>
        <begin position="42"/>
        <end position="126"/>
    </location>
</feature>
<keyword evidence="4" id="KW-1185">Reference proteome</keyword>
<dbReference type="SUPFAM" id="SSF81324">
    <property type="entry name" value="Voltage-gated potassium channels"/>
    <property type="match status" value="1"/>
</dbReference>
<protein>
    <submittedName>
        <fullName evidence="3">Potassium channel LctB</fullName>
    </submittedName>
</protein>
<evidence type="ECO:0000259" key="2">
    <source>
        <dbReference type="Pfam" id="PF07885"/>
    </source>
</evidence>
<dbReference type="InterPro" id="IPR013099">
    <property type="entry name" value="K_chnl_dom"/>
</dbReference>
<dbReference type="GO" id="GO:0034220">
    <property type="term" value="P:monoatomic ion transmembrane transport"/>
    <property type="evidence" value="ECO:0007669"/>
    <property type="project" value="UniProtKB-KW"/>
</dbReference>
<evidence type="ECO:0000256" key="1">
    <source>
        <dbReference type="SAM" id="Phobius"/>
    </source>
</evidence>
<proteinExistence type="predicted"/>
<sequence length="137" mass="15353">MGWLIVIVGVLVLNIGSVWTSRVSKHKYVSLENFVVLISLYVTMMLGFGMIYTVLEINGYDIFIKNAKDITGEFFSVLQDSLYFSATTLLAVGYGDVIPIGAGRWFAVVEALLGYIMPAAFVVRVVIDWEKDMNKER</sequence>
<dbReference type="Pfam" id="PF07885">
    <property type="entry name" value="Ion_trans_2"/>
    <property type="match status" value="1"/>
</dbReference>
<organism evidence="3 4">
    <name type="scientific">Anoxybacteroides voinovskiense</name>
    <dbReference type="NCBI Taxonomy" id="230470"/>
    <lineage>
        <taxon>Bacteria</taxon>
        <taxon>Bacillati</taxon>
        <taxon>Bacillota</taxon>
        <taxon>Bacilli</taxon>
        <taxon>Bacillales</taxon>
        <taxon>Anoxybacillaceae</taxon>
        <taxon>Anoxybacteroides</taxon>
    </lineage>
</organism>
<keyword evidence="3" id="KW-0406">Ion transport</keyword>
<dbReference type="EMBL" id="JACIDE010000006">
    <property type="protein sequence ID" value="MBB4073473.1"/>
    <property type="molecule type" value="Genomic_DNA"/>
</dbReference>
<name>A0A840DP70_9BACL</name>
<evidence type="ECO:0000313" key="4">
    <source>
        <dbReference type="Proteomes" id="UP000559598"/>
    </source>
</evidence>
<feature type="transmembrane region" description="Helical" evidence="1">
    <location>
        <begin position="36"/>
        <end position="55"/>
    </location>
</feature>